<dbReference type="PANTHER" id="PTHR44259">
    <property type="entry name" value="OS07G0183000 PROTEIN-RELATED"/>
    <property type="match status" value="1"/>
</dbReference>
<protein>
    <recommendedName>
        <fullName evidence="1">KIB1-4 beta-propeller domain-containing protein</fullName>
    </recommendedName>
</protein>
<dbReference type="STRING" id="33114.A0A2G2VKI8"/>
<dbReference type="InterPro" id="IPR005174">
    <property type="entry name" value="KIB1-4_b-propeller"/>
</dbReference>
<sequence length="391" mass="44211">MVDEKVAVAVPLLMLAEKEENADTREFFDVVKGVTYTMNFPELARKRCLGVGIPGWLFTVDANGNMNLFHLNSRSIIELPHMDTLKGFDLDNHRGYLERYVDKAVLSSDPHTTDGYILMINQGGPRTLAYWKPGKKGFISVETRKAAYADVTWHDGQFYGVDVRGNVIVFDFRGGMEPTIGKVFQGVPSESICGMRLYIVHSSGEVFVITRDGIETNPETNLYGVEEFIVGKVDVDNESYEKVDDLGNRSLFLGFSASLAVEQYGCELFVITRDGIYRHPETKLYGVKEFIVAKVDVDNECYDEVDDLENRSLFLGYSASLAVEQYGCRANHIYFTDDCVSAFRFTEKGGGKDMGVYNLFDDTIESHYTDESYHKFSPPIWIFNAPFSIYF</sequence>
<evidence type="ECO:0000313" key="2">
    <source>
        <dbReference type="EMBL" id="PHT33469.1"/>
    </source>
</evidence>
<evidence type="ECO:0000259" key="1">
    <source>
        <dbReference type="Pfam" id="PF03478"/>
    </source>
</evidence>
<dbReference type="PANTHER" id="PTHR44259:SF17">
    <property type="entry name" value="F-BOX PROTEIN SKIP23-LIKE"/>
    <property type="match status" value="1"/>
</dbReference>
<accession>A0A2G2VKI8</accession>
<gene>
    <name evidence="2" type="ORF">CQW23_25269</name>
</gene>
<dbReference type="SUPFAM" id="SSF101898">
    <property type="entry name" value="NHL repeat"/>
    <property type="match status" value="1"/>
</dbReference>
<reference evidence="3" key="2">
    <citation type="journal article" date="2017" name="J. Anim. Genet.">
        <title>Multiple reference genome sequences of hot pepper reveal the massive evolution of plant disease resistance genes by retroduplication.</title>
        <authorList>
            <person name="Kim S."/>
            <person name="Park J."/>
            <person name="Yeom S.-I."/>
            <person name="Kim Y.-M."/>
            <person name="Seo E."/>
            <person name="Kim K.-T."/>
            <person name="Kim M.-S."/>
            <person name="Lee J.M."/>
            <person name="Cheong K."/>
            <person name="Shin H.-S."/>
            <person name="Kim S.-B."/>
            <person name="Han K."/>
            <person name="Lee J."/>
            <person name="Park M."/>
            <person name="Lee H.-A."/>
            <person name="Lee H.-Y."/>
            <person name="Lee Y."/>
            <person name="Oh S."/>
            <person name="Lee J.H."/>
            <person name="Choi E."/>
            <person name="Choi E."/>
            <person name="Lee S.E."/>
            <person name="Jeon J."/>
            <person name="Kim H."/>
            <person name="Choi G."/>
            <person name="Song H."/>
            <person name="Lee J."/>
            <person name="Lee S.-C."/>
            <person name="Kwon J.-K."/>
            <person name="Lee H.-Y."/>
            <person name="Koo N."/>
            <person name="Hong Y."/>
            <person name="Kim R.W."/>
            <person name="Kang W.-H."/>
            <person name="Huh J.H."/>
            <person name="Kang B.-C."/>
            <person name="Yang T.-J."/>
            <person name="Lee Y.-H."/>
            <person name="Bennetzen J.L."/>
            <person name="Choi D."/>
        </authorList>
    </citation>
    <scope>NUCLEOTIDE SEQUENCE [LARGE SCALE GENOMIC DNA]</scope>
    <source>
        <strain evidence="3">cv. PBC81</strain>
    </source>
</reference>
<dbReference type="EMBL" id="MLFT02000011">
    <property type="protein sequence ID" value="PHT33469.1"/>
    <property type="molecule type" value="Genomic_DNA"/>
</dbReference>
<proteinExistence type="predicted"/>
<dbReference type="OrthoDB" id="1253162at2759"/>
<keyword evidence="3" id="KW-1185">Reference proteome</keyword>
<name>A0A2G2VKI8_CAPBA</name>
<dbReference type="InterPro" id="IPR050942">
    <property type="entry name" value="F-box_BR-signaling"/>
</dbReference>
<organism evidence="2 3">
    <name type="scientific">Capsicum baccatum</name>
    <name type="common">Peruvian pepper</name>
    <dbReference type="NCBI Taxonomy" id="33114"/>
    <lineage>
        <taxon>Eukaryota</taxon>
        <taxon>Viridiplantae</taxon>
        <taxon>Streptophyta</taxon>
        <taxon>Embryophyta</taxon>
        <taxon>Tracheophyta</taxon>
        <taxon>Spermatophyta</taxon>
        <taxon>Magnoliopsida</taxon>
        <taxon>eudicotyledons</taxon>
        <taxon>Gunneridae</taxon>
        <taxon>Pentapetalae</taxon>
        <taxon>asterids</taxon>
        <taxon>lamiids</taxon>
        <taxon>Solanales</taxon>
        <taxon>Solanaceae</taxon>
        <taxon>Solanoideae</taxon>
        <taxon>Capsiceae</taxon>
        <taxon>Capsicum</taxon>
    </lineage>
</organism>
<feature type="domain" description="KIB1-4 beta-propeller" evidence="1">
    <location>
        <begin position="27"/>
        <end position="264"/>
    </location>
</feature>
<dbReference type="Pfam" id="PF03478">
    <property type="entry name" value="Beta-prop_KIB1-4"/>
    <property type="match status" value="1"/>
</dbReference>
<comment type="caution">
    <text evidence="2">The sequence shown here is derived from an EMBL/GenBank/DDBJ whole genome shotgun (WGS) entry which is preliminary data.</text>
</comment>
<dbReference type="Proteomes" id="UP000224567">
    <property type="component" value="Unassembled WGS sequence"/>
</dbReference>
<evidence type="ECO:0000313" key="3">
    <source>
        <dbReference type="Proteomes" id="UP000224567"/>
    </source>
</evidence>
<reference evidence="2 3" key="1">
    <citation type="journal article" date="2017" name="Genome Biol.">
        <title>New reference genome sequences of hot pepper reveal the massive evolution of plant disease-resistance genes by retroduplication.</title>
        <authorList>
            <person name="Kim S."/>
            <person name="Park J."/>
            <person name="Yeom S.I."/>
            <person name="Kim Y.M."/>
            <person name="Seo E."/>
            <person name="Kim K.T."/>
            <person name="Kim M.S."/>
            <person name="Lee J.M."/>
            <person name="Cheong K."/>
            <person name="Shin H.S."/>
            <person name="Kim S.B."/>
            <person name="Han K."/>
            <person name="Lee J."/>
            <person name="Park M."/>
            <person name="Lee H.A."/>
            <person name="Lee H.Y."/>
            <person name="Lee Y."/>
            <person name="Oh S."/>
            <person name="Lee J.H."/>
            <person name="Choi E."/>
            <person name="Choi E."/>
            <person name="Lee S.E."/>
            <person name="Jeon J."/>
            <person name="Kim H."/>
            <person name="Choi G."/>
            <person name="Song H."/>
            <person name="Lee J."/>
            <person name="Lee S.C."/>
            <person name="Kwon J.K."/>
            <person name="Lee H.Y."/>
            <person name="Koo N."/>
            <person name="Hong Y."/>
            <person name="Kim R.W."/>
            <person name="Kang W.H."/>
            <person name="Huh J.H."/>
            <person name="Kang B.C."/>
            <person name="Yang T.J."/>
            <person name="Lee Y.H."/>
            <person name="Bennetzen J.L."/>
            <person name="Choi D."/>
        </authorList>
    </citation>
    <scope>NUCLEOTIDE SEQUENCE [LARGE SCALE GENOMIC DNA]</scope>
    <source>
        <strain evidence="3">cv. PBC81</strain>
    </source>
</reference>
<dbReference type="AlphaFoldDB" id="A0A2G2VKI8"/>